<dbReference type="GO" id="GO:0052621">
    <property type="term" value="F:diguanylate cyclase activity"/>
    <property type="evidence" value="ECO:0007669"/>
    <property type="project" value="UniProtKB-EC"/>
</dbReference>
<evidence type="ECO:0000259" key="2">
    <source>
        <dbReference type="PROSITE" id="PS50887"/>
    </source>
</evidence>
<keyword evidence="4" id="KW-1185">Reference proteome</keyword>
<dbReference type="Proteomes" id="UP001172738">
    <property type="component" value="Unassembled WGS sequence"/>
</dbReference>
<dbReference type="PROSITE" id="PS50887">
    <property type="entry name" value="GGDEF"/>
    <property type="match status" value="1"/>
</dbReference>
<dbReference type="SMART" id="SM00267">
    <property type="entry name" value="GGDEF"/>
    <property type="match status" value="1"/>
</dbReference>
<dbReference type="SUPFAM" id="SSF55073">
    <property type="entry name" value="Nucleotide cyclase"/>
    <property type="match status" value="1"/>
</dbReference>
<dbReference type="CDD" id="cd01949">
    <property type="entry name" value="GGDEF"/>
    <property type="match status" value="1"/>
</dbReference>
<sequence length="383" mass="41608">MSSRALERAGAWFARASDRGAEKVPEGLVRTVQGSNHFFLLSSVTNTPIAIMIAVAAWPQTLGPAIAHVAMIAALLVAVFFNGRGLHVAATLVGVGLPIIQFVYLAALFSERARFELHLLLLGGLVYVVFLPSRWRWGLLASAFGVAAAALLVALPAFDAPRVDVPDWWLSAIGIYNMGAAALFVFLVGYFNYGYLQRERGKSALLLEEARQIAVTDALTGLYNRRGIEPELQAVQREGDFSLAIVDVDHFKQVNDHLGHQAGDDVLADIARMLRDSLPRTVAISRWGGEEFLVLMPQTGLQDSLSLLEAARLAIDHEVTGESGSERVTISAGVVRVERPAPIDIVLARADAQLYEAKRDGRNNVRGVVLRERARPRGTDADA</sequence>
<dbReference type="EC" id="2.7.7.65" evidence="3"/>
<evidence type="ECO:0000313" key="3">
    <source>
        <dbReference type="EMBL" id="MDN4471580.1"/>
    </source>
</evidence>
<dbReference type="PANTHER" id="PTHR45138">
    <property type="entry name" value="REGULATORY COMPONENTS OF SENSORY TRANSDUCTION SYSTEM"/>
    <property type="match status" value="1"/>
</dbReference>
<dbReference type="InterPro" id="IPR043128">
    <property type="entry name" value="Rev_trsase/Diguanyl_cyclase"/>
</dbReference>
<dbReference type="RefSeq" id="WP_301125343.1">
    <property type="nucleotide sequence ID" value="NZ_JAUHPV010000001.1"/>
</dbReference>
<keyword evidence="1" id="KW-1133">Transmembrane helix</keyword>
<feature type="transmembrane region" description="Helical" evidence="1">
    <location>
        <begin position="65"/>
        <end position="81"/>
    </location>
</feature>
<protein>
    <submittedName>
        <fullName evidence="3">GGDEF domain-containing protein</fullName>
        <ecNumber evidence="3">2.7.7.65</ecNumber>
    </submittedName>
</protein>
<keyword evidence="3" id="KW-0548">Nucleotidyltransferase</keyword>
<feature type="transmembrane region" description="Helical" evidence="1">
    <location>
        <begin position="115"/>
        <end position="132"/>
    </location>
</feature>
<dbReference type="InterPro" id="IPR050469">
    <property type="entry name" value="Diguanylate_Cyclase"/>
</dbReference>
<dbReference type="PANTHER" id="PTHR45138:SF9">
    <property type="entry name" value="DIGUANYLATE CYCLASE DGCM-RELATED"/>
    <property type="match status" value="1"/>
</dbReference>
<name>A0ABT8FXE2_9MICO</name>
<feature type="transmembrane region" description="Helical" evidence="1">
    <location>
        <begin position="139"/>
        <end position="158"/>
    </location>
</feature>
<reference evidence="3" key="1">
    <citation type="submission" date="2023-06" db="EMBL/GenBank/DDBJ databases">
        <title>SYSU T00b26.</title>
        <authorList>
            <person name="Gao L."/>
            <person name="Fang B.-Z."/>
            <person name="Li W.-J."/>
        </authorList>
    </citation>
    <scope>NUCLEOTIDE SEQUENCE</scope>
    <source>
        <strain evidence="3">SYSU T00b26</strain>
    </source>
</reference>
<evidence type="ECO:0000313" key="4">
    <source>
        <dbReference type="Proteomes" id="UP001172738"/>
    </source>
</evidence>
<evidence type="ECO:0000256" key="1">
    <source>
        <dbReference type="SAM" id="Phobius"/>
    </source>
</evidence>
<keyword evidence="3" id="KW-0808">Transferase</keyword>
<dbReference type="Gene3D" id="3.30.70.270">
    <property type="match status" value="1"/>
</dbReference>
<dbReference type="EMBL" id="JAUHPV010000001">
    <property type="protein sequence ID" value="MDN4471580.1"/>
    <property type="molecule type" value="Genomic_DNA"/>
</dbReference>
<feature type="transmembrane region" description="Helical" evidence="1">
    <location>
        <begin position="88"/>
        <end position="109"/>
    </location>
</feature>
<organism evidence="3 4">
    <name type="scientific">Demequina zhanjiangensis</name>
    <dbReference type="NCBI Taxonomy" id="3051659"/>
    <lineage>
        <taxon>Bacteria</taxon>
        <taxon>Bacillati</taxon>
        <taxon>Actinomycetota</taxon>
        <taxon>Actinomycetes</taxon>
        <taxon>Micrococcales</taxon>
        <taxon>Demequinaceae</taxon>
        <taxon>Demequina</taxon>
    </lineage>
</organism>
<accession>A0ABT8FXE2</accession>
<proteinExistence type="predicted"/>
<feature type="transmembrane region" description="Helical" evidence="1">
    <location>
        <begin position="38"/>
        <end position="59"/>
    </location>
</feature>
<comment type="caution">
    <text evidence="3">The sequence shown here is derived from an EMBL/GenBank/DDBJ whole genome shotgun (WGS) entry which is preliminary data.</text>
</comment>
<keyword evidence="1" id="KW-0812">Transmembrane</keyword>
<dbReference type="InterPro" id="IPR029787">
    <property type="entry name" value="Nucleotide_cyclase"/>
</dbReference>
<dbReference type="Pfam" id="PF00990">
    <property type="entry name" value="GGDEF"/>
    <property type="match status" value="1"/>
</dbReference>
<feature type="transmembrane region" description="Helical" evidence="1">
    <location>
        <begin position="170"/>
        <end position="193"/>
    </location>
</feature>
<gene>
    <name evidence="3" type="ORF">QQX04_01075</name>
</gene>
<feature type="domain" description="GGDEF" evidence="2">
    <location>
        <begin position="239"/>
        <end position="370"/>
    </location>
</feature>
<dbReference type="NCBIfam" id="TIGR00254">
    <property type="entry name" value="GGDEF"/>
    <property type="match status" value="1"/>
</dbReference>
<keyword evidence="1" id="KW-0472">Membrane</keyword>
<dbReference type="InterPro" id="IPR000160">
    <property type="entry name" value="GGDEF_dom"/>
</dbReference>